<dbReference type="Gene3D" id="3.10.450.10">
    <property type="match status" value="1"/>
</dbReference>
<keyword evidence="2" id="KW-0789">Thiol protease inhibitor</keyword>
<keyword evidence="1" id="KW-0646">Protease inhibitor</keyword>
<evidence type="ECO:0000313" key="4">
    <source>
        <dbReference type="EMBL" id="KAL1542497.1"/>
    </source>
</evidence>
<keyword evidence="5" id="KW-1185">Reference proteome</keyword>
<comment type="caution">
    <text evidence="4">The sequence shown here is derived from an EMBL/GenBank/DDBJ whole genome shotgun (WGS) entry which is preliminary data.</text>
</comment>
<evidence type="ECO:0000256" key="1">
    <source>
        <dbReference type="ARBA" id="ARBA00022690"/>
    </source>
</evidence>
<dbReference type="EMBL" id="JBEAFC010000009">
    <property type="protein sequence ID" value="KAL1542497.1"/>
    <property type="molecule type" value="Genomic_DNA"/>
</dbReference>
<dbReference type="Pfam" id="PF16845">
    <property type="entry name" value="SQAPI"/>
    <property type="match status" value="1"/>
</dbReference>
<proteinExistence type="predicted"/>
<evidence type="ECO:0000313" key="5">
    <source>
        <dbReference type="Proteomes" id="UP001567538"/>
    </source>
</evidence>
<dbReference type="AlphaFoldDB" id="A0ABD1GEE5"/>
<dbReference type="PANTHER" id="PTHR47364:SF2">
    <property type="entry name" value="CYSTEINE PROTEINASE INHIBITOR 5"/>
    <property type="match status" value="1"/>
</dbReference>
<dbReference type="GO" id="GO:0004869">
    <property type="term" value="F:cysteine-type endopeptidase inhibitor activity"/>
    <property type="evidence" value="ECO:0007669"/>
    <property type="project" value="UniProtKB-KW"/>
</dbReference>
<reference evidence="4 5" key="1">
    <citation type="submission" date="2024-06" db="EMBL/GenBank/DDBJ databases">
        <title>A chromosome level genome sequence of Diviner's sage (Salvia divinorum).</title>
        <authorList>
            <person name="Ford S.A."/>
            <person name="Ro D.-K."/>
            <person name="Ness R.W."/>
            <person name="Phillips M.A."/>
        </authorList>
    </citation>
    <scope>NUCLEOTIDE SEQUENCE [LARGE SCALE GENOMIC DNA]</scope>
    <source>
        <strain evidence="4">SAF-2024a</strain>
        <tissue evidence="4">Leaf</tissue>
    </source>
</reference>
<organism evidence="4 5">
    <name type="scientific">Salvia divinorum</name>
    <name type="common">Maria pastora</name>
    <name type="synonym">Diviner's sage</name>
    <dbReference type="NCBI Taxonomy" id="28513"/>
    <lineage>
        <taxon>Eukaryota</taxon>
        <taxon>Viridiplantae</taxon>
        <taxon>Streptophyta</taxon>
        <taxon>Embryophyta</taxon>
        <taxon>Tracheophyta</taxon>
        <taxon>Spermatophyta</taxon>
        <taxon>Magnoliopsida</taxon>
        <taxon>eudicotyledons</taxon>
        <taxon>Gunneridae</taxon>
        <taxon>Pentapetalae</taxon>
        <taxon>asterids</taxon>
        <taxon>lamiids</taxon>
        <taxon>Lamiales</taxon>
        <taxon>Lamiaceae</taxon>
        <taxon>Nepetoideae</taxon>
        <taxon>Mentheae</taxon>
        <taxon>Salviinae</taxon>
        <taxon>Salvia</taxon>
        <taxon>Salvia subgen. Calosphace</taxon>
    </lineage>
</organism>
<dbReference type="CDD" id="cd00042">
    <property type="entry name" value="CY"/>
    <property type="match status" value="1"/>
</dbReference>
<dbReference type="InterPro" id="IPR046350">
    <property type="entry name" value="Cystatin_sf"/>
</dbReference>
<protein>
    <submittedName>
        <fullName evidence="4">Cysteine proteinase inhibitor 5-like</fullName>
    </submittedName>
</protein>
<accession>A0ABD1GEE5</accession>
<feature type="domain" description="Cystatin" evidence="3">
    <location>
        <begin position="4"/>
        <end position="94"/>
    </location>
</feature>
<name>A0ABD1GEE5_SALDI</name>
<dbReference type="PANTHER" id="PTHR47364">
    <property type="entry name" value="CYSTEINE PROTEINASE INHIBITOR 5"/>
    <property type="match status" value="1"/>
</dbReference>
<dbReference type="Proteomes" id="UP001567538">
    <property type="component" value="Unassembled WGS sequence"/>
</dbReference>
<evidence type="ECO:0000259" key="3">
    <source>
        <dbReference type="SMART" id="SM00043"/>
    </source>
</evidence>
<dbReference type="SMART" id="SM00043">
    <property type="entry name" value="CY"/>
    <property type="match status" value="1"/>
</dbReference>
<evidence type="ECO:0000256" key="2">
    <source>
        <dbReference type="ARBA" id="ARBA00022704"/>
    </source>
</evidence>
<gene>
    <name evidence="4" type="ORF">AAHA92_26583</name>
</gene>
<dbReference type="SUPFAM" id="SSF54403">
    <property type="entry name" value="Cystatin/monellin"/>
    <property type="match status" value="1"/>
</dbReference>
<dbReference type="InterPro" id="IPR000010">
    <property type="entry name" value="Cystatin_dom"/>
</dbReference>
<sequence length="96" mass="10549">MAAEKVGGYTTVPNPGAPEYLQLATFAVSEYNKKNNLSLTLESVFRVDTQVVAGVNYKLFLTARDERRNSNNYAAVVYSQAAPTSLQLTSFDPLLK</sequence>